<organism evidence="2 3">
    <name type="scientific">Trifolium medium</name>
    <dbReference type="NCBI Taxonomy" id="97028"/>
    <lineage>
        <taxon>Eukaryota</taxon>
        <taxon>Viridiplantae</taxon>
        <taxon>Streptophyta</taxon>
        <taxon>Embryophyta</taxon>
        <taxon>Tracheophyta</taxon>
        <taxon>Spermatophyta</taxon>
        <taxon>Magnoliopsida</taxon>
        <taxon>eudicotyledons</taxon>
        <taxon>Gunneridae</taxon>
        <taxon>Pentapetalae</taxon>
        <taxon>rosids</taxon>
        <taxon>fabids</taxon>
        <taxon>Fabales</taxon>
        <taxon>Fabaceae</taxon>
        <taxon>Papilionoideae</taxon>
        <taxon>50 kb inversion clade</taxon>
        <taxon>NPAAA clade</taxon>
        <taxon>Hologalegina</taxon>
        <taxon>IRL clade</taxon>
        <taxon>Trifolieae</taxon>
        <taxon>Trifolium</taxon>
    </lineage>
</organism>
<reference evidence="2 3" key="1">
    <citation type="journal article" date="2018" name="Front. Plant Sci.">
        <title>Red Clover (Trifolium pratense) and Zigzag Clover (T. medium) - A Picture of Genomic Similarities and Differences.</title>
        <authorList>
            <person name="Dluhosova J."/>
            <person name="Istvanek J."/>
            <person name="Nedelnik J."/>
            <person name="Repkova J."/>
        </authorList>
    </citation>
    <scope>NUCLEOTIDE SEQUENCE [LARGE SCALE GENOMIC DNA]</scope>
    <source>
        <strain evidence="3">cv. 10/8</strain>
        <tissue evidence="2">Leaf</tissue>
    </source>
</reference>
<protein>
    <submittedName>
        <fullName evidence="2">Uncharacterized protein</fullName>
    </submittedName>
</protein>
<feature type="region of interest" description="Disordered" evidence="1">
    <location>
        <begin position="1"/>
        <end position="29"/>
    </location>
</feature>
<evidence type="ECO:0000256" key="1">
    <source>
        <dbReference type="SAM" id="MobiDB-lite"/>
    </source>
</evidence>
<accession>A0A392THR5</accession>
<dbReference type="AlphaFoldDB" id="A0A392THR5"/>
<evidence type="ECO:0000313" key="3">
    <source>
        <dbReference type="Proteomes" id="UP000265520"/>
    </source>
</evidence>
<name>A0A392THR5_9FABA</name>
<dbReference type="EMBL" id="LXQA010586577">
    <property type="protein sequence ID" value="MCI60709.1"/>
    <property type="molecule type" value="Genomic_DNA"/>
</dbReference>
<keyword evidence="3" id="KW-1185">Reference proteome</keyword>
<feature type="non-terminal residue" evidence="2">
    <location>
        <position position="55"/>
    </location>
</feature>
<comment type="caution">
    <text evidence="2">The sequence shown here is derived from an EMBL/GenBank/DDBJ whole genome shotgun (WGS) entry which is preliminary data.</text>
</comment>
<evidence type="ECO:0000313" key="2">
    <source>
        <dbReference type="EMBL" id="MCI60709.1"/>
    </source>
</evidence>
<dbReference type="Proteomes" id="UP000265520">
    <property type="component" value="Unassembled WGS sequence"/>
</dbReference>
<sequence>MTKGKKQVVSDTADVNTAVLAPKRKRADKEKIEIVVEEKKKKSDKSSASGVGASE</sequence>
<proteinExistence type="predicted"/>